<dbReference type="EMBL" id="CDMY01001045">
    <property type="protein sequence ID" value="CEM39711.1"/>
    <property type="molecule type" value="Genomic_DNA"/>
</dbReference>
<gene>
    <name evidence="1" type="ORF">Vbra_19745</name>
</gene>
<name>A0A0G4H774_VITBC</name>
<reference evidence="1 2" key="1">
    <citation type="submission" date="2014-11" db="EMBL/GenBank/DDBJ databases">
        <authorList>
            <person name="Zhu J."/>
            <person name="Qi W."/>
            <person name="Song R."/>
        </authorList>
    </citation>
    <scope>NUCLEOTIDE SEQUENCE [LARGE SCALE GENOMIC DNA]</scope>
</reference>
<sequence>MKHESRIDELYLPTKSRAVHDELAVEKIWGDQGIRFSQVILVWQGSFDANVLTAERFARAHTVVQGILTDRVEHEGKTVTFADVCAGSIMPDGSCFLLSVFTWWDNKTLPSTDEQLIQELNAPTRVDRWGRPLRDEVPLLLAKAHHDAEGRVDSAAAYHFIFGTKRTDEGTSCSIRYVRLSLSLSSSD</sequence>
<dbReference type="PhylomeDB" id="A0A0G4H774"/>
<keyword evidence="2" id="KW-1185">Reference proteome</keyword>
<dbReference type="VEuPathDB" id="CryptoDB:Vbra_19745"/>
<organism evidence="1 2">
    <name type="scientific">Vitrella brassicaformis (strain CCMP3155)</name>
    <dbReference type="NCBI Taxonomy" id="1169540"/>
    <lineage>
        <taxon>Eukaryota</taxon>
        <taxon>Sar</taxon>
        <taxon>Alveolata</taxon>
        <taxon>Colpodellida</taxon>
        <taxon>Vitrellaceae</taxon>
        <taxon>Vitrella</taxon>
    </lineage>
</organism>
<evidence type="ECO:0000313" key="2">
    <source>
        <dbReference type="Proteomes" id="UP000041254"/>
    </source>
</evidence>
<accession>A0A0G4H774</accession>
<dbReference type="AlphaFoldDB" id="A0A0G4H774"/>
<dbReference type="Proteomes" id="UP000041254">
    <property type="component" value="Unassembled WGS sequence"/>
</dbReference>
<protein>
    <submittedName>
        <fullName evidence="1">Uncharacterized protein</fullName>
    </submittedName>
</protein>
<proteinExistence type="predicted"/>
<dbReference type="InParanoid" id="A0A0G4H774"/>
<evidence type="ECO:0000313" key="1">
    <source>
        <dbReference type="EMBL" id="CEM39711.1"/>
    </source>
</evidence>